<keyword evidence="4" id="KW-0408">Iron</keyword>
<dbReference type="RefSeq" id="WP_012175480.1">
    <property type="nucleotide sequence ID" value="NC_009943.1"/>
</dbReference>
<gene>
    <name evidence="7" type="ordered locus">Dole_2064</name>
</gene>
<accession>A8ZTT5</accession>
<name>A8ZTT5_DESOH</name>
<dbReference type="Pfam" id="PF14697">
    <property type="entry name" value="Fer4_21"/>
    <property type="match status" value="1"/>
</dbReference>
<evidence type="ECO:0000256" key="2">
    <source>
        <dbReference type="ARBA" id="ARBA00022723"/>
    </source>
</evidence>
<evidence type="ECO:0000259" key="6">
    <source>
        <dbReference type="PROSITE" id="PS51379"/>
    </source>
</evidence>
<dbReference type="SUPFAM" id="SSF54862">
    <property type="entry name" value="4Fe-4S ferredoxins"/>
    <property type="match status" value="1"/>
</dbReference>
<feature type="domain" description="4Fe-4S ferredoxin-type" evidence="6">
    <location>
        <begin position="300"/>
        <end position="329"/>
    </location>
</feature>
<dbReference type="PROSITE" id="PS00198">
    <property type="entry name" value="4FE4S_FER_1"/>
    <property type="match status" value="1"/>
</dbReference>
<evidence type="ECO:0000256" key="3">
    <source>
        <dbReference type="ARBA" id="ARBA00022737"/>
    </source>
</evidence>
<evidence type="ECO:0000256" key="5">
    <source>
        <dbReference type="ARBA" id="ARBA00023014"/>
    </source>
</evidence>
<dbReference type="InterPro" id="IPR017900">
    <property type="entry name" value="4Fe4S_Fe_S_CS"/>
</dbReference>
<dbReference type="GO" id="GO:0051539">
    <property type="term" value="F:4 iron, 4 sulfur cluster binding"/>
    <property type="evidence" value="ECO:0007669"/>
    <property type="project" value="UniProtKB-KW"/>
</dbReference>
<keyword evidence="8" id="KW-1185">Reference proteome</keyword>
<dbReference type="STRING" id="96561.Dole_2064"/>
<dbReference type="KEGG" id="dol:Dole_2064"/>
<dbReference type="eggNOG" id="COG1148">
    <property type="taxonomic scope" value="Bacteria"/>
</dbReference>
<dbReference type="Gene3D" id="3.30.70.20">
    <property type="match status" value="1"/>
</dbReference>
<keyword evidence="1" id="KW-0004">4Fe-4S</keyword>
<dbReference type="GO" id="GO:0046872">
    <property type="term" value="F:metal ion binding"/>
    <property type="evidence" value="ECO:0007669"/>
    <property type="project" value="UniProtKB-KW"/>
</dbReference>
<dbReference type="HOGENOM" id="CLU_043380_0_0_7"/>
<evidence type="ECO:0000313" key="7">
    <source>
        <dbReference type="EMBL" id="ABW67868.1"/>
    </source>
</evidence>
<evidence type="ECO:0000256" key="4">
    <source>
        <dbReference type="ARBA" id="ARBA00023004"/>
    </source>
</evidence>
<dbReference type="EMBL" id="CP000859">
    <property type="protein sequence ID" value="ABW67868.1"/>
    <property type="molecule type" value="Genomic_DNA"/>
</dbReference>
<proteinExistence type="predicted"/>
<dbReference type="OrthoDB" id="5488678at2"/>
<dbReference type="PROSITE" id="PS51379">
    <property type="entry name" value="4FE4S_FER_2"/>
    <property type="match status" value="2"/>
</dbReference>
<sequence>MTDDIYRALQRQLETYSMGFPATDSGIEIRILKYLFSEDDARLFTGMTHQLETPEAVAARLGRPVDELAARLDDMAERGLLFRLKKENGSRYAAIPFVHGLFEFQVKTLDRELSEMVQIYFDEAFDAAMQKGADYFLRPIPVQKSLDVAHNVASYEDAVKILADKPKIIVTDCICRKRTQVMEKGCGKQLEACFMFGSMGQYYLDRNMGREVSLEEAIAILDKCREEGLVTQPATAQNPAGMCNCCGDCCGVLVALKKHPRPAEIVFANHYAQVDTDECTGCEACLDRCQMGAIRLNADDVAEVDLNRCIGCGLCVTTCPTQAITLVAKPEPERVVPPVTMMDQMVGMARKRGLI</sequence>
<keyword evidence="2" id="KW-0479">Metal-binding</keyword>
<evidence type="ECO:0000256" key="1">
    <source>
        <dbReference type="ARBA" id="ARBA00022485"/>
    </source>
</evidence>
<dbReference type="AlphaFoldDB" id="A8ZTT5"/>
<dbReference type="PANTHER" id="PTHR43724:SF1">
    <property type="entry name" value="PYRUVATE SYNTHASE SUBUNIT PORD"/>
    <property type="match status" value="1"/>
</dbReference>
<organism evidence="7 8">
    <name type="scientific">Desulfosudis oleivorans (strain DSM 6200 / JCM 39069 / Hxd3)</name>
    <name type="common">Desulfococcus oleovorans</name>
    <dbReference type="NCBI Taxonomy" id="96561"/>
    <lineage>
        <taxon>Bacteria</taxon>
        <taxon>Pseudomonadati</taxon>
        <taxon>Thermodesulfobacteriota</taxon>
        <taxon>Desulfobacteria</taxon>
        <taxon>Desulfobacterales</taxon>
        <taxon>Desulfosudaceae</taxon>
        <taxon>Desulfosudis</taxon>
    </lineage>
</organism>
<reference evidence="7 8" key="1">
    <citation type="submission" date="2007-10" db="EMBL/GenBank/DDBJ databases">
        <title>Complete sequence of Desulfococcus oleovorans Hxd3.</title>
        <authorList>
            <consortium name="US DOE Joint Genome Institute"/>
            <person name="Copeland A."/>
            <person name="Lucas S."/>
            <person name="Lapidus A."/>
            <person name="Barry K."/>
            <person name="Glavina del Rio T."/>
            <person name="Dalin E."/>
            <person name="Tice H."/>
            <person name="Pitluck S."/>
            <person name="Kiss H."/>
            <person name="Brettin T."/>
            <person name="Bruce D."/>
            <person name="Detter J.C."/>
            <person name="Han C."/>
            <person name="Schmutz J."/>
            <person name="Larimer F."/>
            <person name="Land M."/>
            <person name="Hauser L."/>
            <person name="Kyrpides N."/>
            <person name="Kim E."/>
            <person name="Wawrik B."/>
            <person name="Richardson P."/>
        </authorList>
    </citation>
    <scope>NUCLEOTIDE SEQUENCE [LARGE SCALE GENOMIC DNA]</scope>
    <source>
        <strain evidence="8">DSM 6200 / JCM 39069 / Hxd3</strain>
    </source>
</reference>
<dbReference type="Proteomes" id="UP000008561">
    <property type="component" value="Chromosome"/>
</dbReference>
<keyword evidence="3" id="KW-0677">Repeat</keyword>
<dbReference type="InterPro" id="IPR017896">
    <property type="entry name" value="4Fe4S_Fe-S-bd"/>
</dbReference>
<keyword evidence="5" id="KW-0411">Iron-sulfur</keyword>
<feature type="domain" description="4Fe-4S ferredoxin-type" evidence="6">
    <location>
        <begin position="270"/>
        <end position="299"/>
    </location>
</feature>
<dbReference type="PANTHER" id="PTHR43724">
    <property type="entry name" value="PYRUVATE SYNTHASE SUBUNIT PORD"/>
    <property type="match status" value="1"/>
</dbReference>
<evidence type="ECO:0000313" key="8">
    <source>
        <dbReference type="Proteomes" id="UP000008561"/>
    </source>
</evidence>
<protein>
    <submittedName>
        <fullName evidence="7">4Fe-4S ferredoxin iron-sulfur binding domain protein</fullName>
    </submittedName>
</protein>